<accession>A0ABT1A9M3</accession>
<protein>
    <submittedName>
        <fullName evidence="2">Uncharacterized protein</fullName>
    </submittedName>
</protein>
<feature type="compositionally biased region" description="Basic and acidic residues" evidence="1">
    <location>
        <begin position="146"/>
        <end position="157"/>
    </location>
</feature>
<evidence type="ECO:0000313" key="2">
    <source>
        <dbReference type="EMBL" id="MCO1659732.1"/>
    </source>
</evidence>
<comment type="caution">
    <text evidence="2">The sequence shown here is derived from an EMBL/GenBank/DDBJ whole genome shotgun (WGS) entry which is preliminary data.</text>
</comment>
<evidence type="ECO:0000256" key="1">
    <source>
        <dbReference type="SAM" id="MobiDB-lite"/>
    </source>
</evidence>
<name>A0ABT1A9M3_9PSEU</name>
<organism evidence="2 3">
    <name type="scientific">Pseudonocardia humida</name>
    <dbReference type="NCBI Taxonomy" id="2800819"/>
    <lineage>
        <taxon>Bacteria</taxon>
        <taxon>Bacillati</taxon>
        <taxon>Actinomycetota</taxon>
        <taxon>Actinomycetes</taxon>
        <taxon>Pseudonocardiales</taxon>
        <taxon>Pseudonocardiaceae</taxon>
        <taxon>Pseudonocardia</taxon>
    </lineage>
</organism>
<dbReference type="Proteomes" id="UP001165283">
    <property type="component" value="Unassembled WGS sequence"/>
</dbReference>
<proteinExistence type="predicted"/>
<gene>
    <name evidence="2" type="ORF">KDL28_32150</name>
</gene>
<feature type="compositionally biased region" description="Basic residues" evidence="1">
    <location>
        <begin position="132"/>
        <end position="145"/>
    </location>
</feature>
<dbReference type="RefSeq" id="WP_252444686.1">
    <property type="nucleotide sequence ID" value="NZ_JAGSOV010000070.1"/>
</dbReference>
<sequence>MAVRSSAVALAQDGDPEPLAAFVARGLRDDDQNIANVDYWAYRVGEIADTQVDDRFMTEASTRPWSGALLLEHLVPRVREGSPHLALNAHTLWALILSRPRVLEEQPHLRTQVGHQVERVLDAPGLDPATKQQHRGRLRGPARPRVRQDRDRGRAGT</sequence>
<feature type="region of interest" description="Disordered" evidence="1">
    <location>
        <begin position="115"/>
        <end position="157"/>
    </location>
</feature>
<reference evidence="2" key="1">
    <citation type="submission" date="2021-04" db="EMBL/GenBank/DDBJ databases">
        <title>Pseudonocardia sp. nov., isolated from sandy soil of mangrove forest.</title>
        <authorList>
            <person name="Zan Z."/>
            <person name="Huang R."/>
            <person name="Liu W."/>
        </authorList>
    </citation>
    <scope>NUCLEOTIDE SEQUENCE</scope>
    <source>
        <strain evidence="2">S2-4</strain>
    </source>
</reference>
<evidence type="ECO:0000313" key="3">
    <source>
        <dbReference type="Proteomes" id="UP001165283"/>
    </source>
</evidence>
<dbReference type="EMBL" id="JAGSOV010000070">
    <property type="protein sequence ID" value="MCO1659732.1"/>
    <property type="molecule type" value="Genomic_DNA"/>
</dbReference>
<keyword evidence="3" id="KW-1185">Reference proteome</keyword>